<reference evidence="1 2" key="1">
    <citation type="submission" date="2019-01" db="EMBL/GenBank/DDBJ databases">
        <title>Complete genome sequencing of Aequorivita sp. H23M31.</title>
        <authorList>
            <person name="Bae J.-W."/>
        </authorList>
    </citation>
    <scope>NUCLEOTIDE SEQUENCE [LARGE SCALE GENOMIC DNA]</scope>
    <source>
        <strain evidence="1 2">H23M31</strain>
    </source>
</reference>
<evidence type="ECO:0000313" key="2">
    <source>
        <dbReference type="Proteomes" id="UP000285517"/>
    </source>
</evidence>
<evidence type="ECO:0000313" key="1">
    <source>
        <dbReference type="EMBL" id="QAA81071.1"/>
    </source>
</evidence>
<gene>
    <name evidence="1" type="ORF">EI546_04715</name>
</gene>
<accession>A0A410G1E4</accession>
<dbReference type="PROSITE" id="PS51257">
    <property type="entry name" value="PROKAR_LIPOPROTEIN"/>
    <property type="match status" value="1"/>
</dbReference>
<dbReference type="KEGG" id="aev:EI546_04715"/>
<dbReference type="RefSeq" id="WP_128249463.1">
    <property type="nucleotide sequence ID" value="NZ_CP034951.1"/>
</dbReference>
<sequence>MLDPKILFILFLSLSCKSPVDKNVDPGNLNADLKDGILTLTIDTIEQPLKVEGNIMEYHTSHDNKSIALEIEKFSNLSVVKVYRWNLITRKYEGDSININRAAWNKVFSKYSVTPEEFTTSQVYFLGWKEKDSIILEVRGISETGKTIDDTLTLKY</sequence>
<keyword evidence="2" id="KW-1185">Reference proteome</keyword>
<protein>
    <submittedName>
        <fullName evidence="1">Uncharacterized protein</fullName>
    </submittedName>
</protein>
<organism evidence="1 2">
    <name type="scientific">Aequorivita ciconiae</name>
    <dbReference type="NCBI Taxonomy" id="2494375"/>
    <lineage>
        <taxon>Bacteria</taxon>
        <taxon>Pseudomonadati</taxon>
        <taxon>Bacteroidota</taxon>
        <taxon>Flavobacteriia</taxon>
        <taxon>Flavobacteriales</taxon>
        <taxon>Flavobacteriaceae</taxon>
        <taxon>Aequorivita</taxon>
    </lineage>
</organism>
<proteinExistence type="predicted"/>
<dbReference type="AlphaFoldDB" id="A0A410G1E4"/>
<dbReference type="EMBL" id="CP034951">
    <property type="protein sequence ID" value="QAA81071.1"/>
    <property type="molecule type" value="Genomic_DNA"/>
</dbReference>
<dbReference type="Proteomes" id="UP000285517">
    <property type="component" value="Chromosome"/>
</dbReference>
<name>A0A410G1E4_9FLAO</name>